<feature type="region of interest" description="Disordered" evidence="6">
    <location>
        <begin position="368"/>
        <end position="392"/>
    </location>
</feature>
<evidence type="ECO:0000256" key="4">
    <source>
        <dbReference type="ARBA" id="ARBA00023055"/>
    </source>
</evidence>
<dbReference type="SUPFAM" id="SSF50729">
    <property type="entry name" value="PH domain-like"/>
    <property type="match status" value="1"/>
</dbReference>
<dbReference type="GO" id="GO:0120009">
    <property type="term" value="P:intermembrane lipid transfer"/>
    <property type="evidence" value="ECO:0007669"/>
    <property type="project" value="UniProtKB-ARBA"/>
</dbReference>
<proteinExistence type="inferred from homology"/>
<dbReference type="Proteomes" id="UP001214638">
    <property type="component" value="Unassembled WGS sequence"/>
</dbReference>
<keyword evidence="3" id="KW-0597">Phosphoprotein</keyword>
<dbReference type="InterPro" id="IPR037239">
    <property type="entry name" value="OSBP_sf"/>
</dbReference>
<keyword evidence="5" id="KW-0446">Lipid-binding</keyword>
<dbReference type="FunFam" id="2.40.160.120:FF:000001">
    <property type="entry name" value="Oxysterol-binding protein"/>
    <property type="match status" value="1"/>
</dbReference>
<keyword evidence="9" id="KW-1185">Reference proteome</keyword>
<dbReference type="SUPFAM" id="SSF144000">
    <property type="entry name" value="Oxysterol-binding protein-like"/>
    <property type="match status" value="1"/>
</dbReference>
<comment type="caution">
    <text evidence="8">The sequence shown here is derived from an EMBL/GenBank/DDBJ whole genome shotgun (WGS) entry which is preliminary data.</text>
</comment>
<organism evidence="8 9">
    <name type="scientific">Babesia duncani</name>
    <dbReference type="NCBI Taxonomy" id="323732"/>
    <lineage>
        <taxon>Eukaryota</taxon>
        <taxon>Sar</taxon>
        <taxon>Alveolata</taxon>
        <taxon>Apicomplexa</taxon>
        <taxon>Aconoidasida</taxon>
        <taxon>Piroplasmida</taxon>
        <taxon>Babesiidae</taxon>
        <taxon>Babesia</taxon>
    </lineage>
</organism>
<dbReference type="SMART" id="SM00233">
    <property type="entry name" value="PH"/>
    <property type="match status" value="1"/>
</dbReference>
<dbReference type="InterPro" id="IPR001849">
    <property type="entry name" value="PH_domain"/>
</dbReference>
<dbReference type="RefSeq" id="XP_067803498.1">
    <property type="nucleotide sequence ID" value="XM_067946934.1"/>
</dbReference>
<dbReference type="Gene3D" id="3.30.70.3490">
    <property type="match status" value="1"/>
</dbReference>
<evidence type="ECO:0000256" key="6">
    <source>
        <dbReference type="SAM" id="MobiDB-lite"/>
    </source>
</evidence>
<dbReference type="GO" id="GO:0032934">
    <property type="term" value="F:sterol binding"/>
    <property type="evidence" value="ECO:0007669"/>
    <property type="project" value="TreeGrafter"/>
</dbReference>
<dbReference type="GO" id="GO:0005829">
    <property type="term" value="C:cytosol"/>
    <property type="evidence" value="ECO:0007669"/>
    <property type="project" value="TreeGrafter"/>
</dbReference>
<evidence type="ECO:0000256" key="5">
    <source>
        <dbReference type="ARBA" id="ARBA00023121"/>
    </source>
</evidence>
<dbReference type="EMBL" id="JALLKP010000002">
    <property type="protein sequence ID" value="KAK2196656.1"/>
    <property type="molecule type" value="Genomic_DNA"/>
</dbReference>
<evidence type="ECO:0000259" key="7">
    <source>
        <dbReference type="PROSITE" id="PS50003"/>
    </source>
</evidence>
<sequence length="836" mass="96130">MCAKRQMLPMKPPKEFLEQISKENSMYNYDSNPHKDKEISENEENWIDYIVNNAEGRVTKKDTSSVKTDYAQGSSWRPRYFMLEPGCLKYSLEKNGLVKESFILSHCTIRLIPDDPVRLDIDIVGRGLLCLRTDTPSDKHKWYISFKRAQKLLFQAYQRKVLTSSGVYSIEGTPAVPYKGTESNLSQKISTLNIDDENAIFDELLDNQEGEQVPISELFIKTKVGHDPKTALACLLENTTCFQELCNTIIADILQDSSVDPKSKVKTVSLLIKEFCSATQALYLEEQRSRQELEQSLFKMTRRNMKLERENDAETSSNGQVLNDDAAVDEDDHMHVSSKMIDVVDSDSETSFSAYDINQENEFFECEDTVRPSKSETAKSTEVTKKDELTARSEEERLNVPYTSQSIVRRTKLPRPRTELNVSIWSILKDLIGKDLSRISMPICLNEPTTTLQRTCEDFQYSEILNEACKFETSLERMARVTIFSITPYESAVGRTYKPFNPLLGETFELTHRGFNFIAEQVGHHPPISAFHCSNEYFDAYGSTHITVKLTGKCVEASILGPFVIDLKLNSGIEKYILQRCYVVVHNIIFGKMWIETVGTAIIRNATSGEFSVVQYLRKGWFDKEIHKVRGLVFDRYGGAHYYLCGKWSEEIYMQKLHVGKRSDKPMLLDDGTLDYQRYLYKSEDEAWDSFVNEIDWNQLDIIPNTKTMVWKPHARPPVHEDYYGFGYITLELNDITPEYDPTKGAQIARTDSRFRPDRKAYEDGDMDVASKEKHRLEEKQRFAAQKRVGGEASYKPLWFDKSIDPETGNPLWTFKGTYWKAKADGTINDHTPDIF</sequence>
<comment type="similarity">
    <text evidence="1">Belongs to the OSBP family.</text>
</comment>
<dbReference type="InterPro" id="IPR011993">
    <property type="entry name" value="PH-like_dom_sf"/>
</dbReference>
<dbReference type="Pfam" id="PF01237">
    <property type="entry name" value="Oxysterol_BP"/>
    <property type="match status" value="1"/>
</dbReference>
<dbReference type="KEGG" id="bdw:94336203"/>
<feature type="domain" description="PH" evidence="7">
    <location>
        <begin position="51"/>
        <end position="151"/>
    </location>
</feature>
<name>A0AAD9PLC8_9APIC</name>
<gene>
    <name evidence="8" type="ORF">BdWA1_001905</name>
</gene>
<evidence type="ECO:0000313" key="8">
    <source>
        <dbReference type="EMBL" id="KAK2196656.1"/>
    </source>
</evidence>
<dbReference type="AlphaFoldDB" id="A0AAD9PLC8"/>
<evidence type="ECO:0000313" key="9">
    <source>
        <dbReference type="Proteomes" id="UP001214638"/>
    </source>
</evidence>
<dbReference type="Gene3D" id="2.30.29.30">
    <property type="entry name" value="Pleckstrin-homology domain (PH domain)/Phosphotyrosine-binding domain (PTB)"/>
    <property type="match status" value="1"/>
</dbReference>
<accession>A0AAD9PLC8</accession>
<dbReference type="PANTHER" id="PTHR10972:SF205">
    <property type="entry name" value="OXYSTEROL-BINDING PROTEIN 1"/>
    <property type="match status" value="1"/>
</dbReference>
<dbReference type="GeneID" id="94336203"/>
<dbReference type="PANTHER" id="PTHR10972">
    <property type="entry name" value="OXYSTEROL-BINDING PROTEIN-RELATED"/>
    <property type="match status" value="1"/>
</dbReference>
<dbReference type="GO" id="GO:0016020">
    <property type="term" value="C:membrane"/>
    <property type="evidence" value="ECO:0007669"/>
    <property type="project" value="TreeGrafter"/>
</dbReference>
<evidence type="ECO:0000256" key="3">
    <source>
        <dbReference type="ARBA" id="ARBA00022553"/>
    </source>
</evidence>
<dbReference type="InterPro" id="IPR000648">
    <property type="entry name" value="Oxysterol-bd"/>
</dbReference>
<evidence type="ECO:0000256" key="2">
    <source>
        <dbReference type="ARBA" id="ARBA00022448"/>
    </source>
</evidence>
<dbReference type="PROSITE" id="PS50003">
    <property type="entry name" value="PH_DOMAIN"/>
    <property type="match status" value="1"/>
</dbReference>
<dbReference type="Gene3D" id="2.40.160.120">
    <property type="match status" value="1"/>
</dbReference>
<evidence type="ECO:0000256" key="1">
    <source>
        <dbReference type="ARBA" id="ARBA00008842"/>
    </source>
</evidence>
<keyword evidence="2" id="KW-0813">Transport</keyword>
<reference evidence="8" key="1">
    <citation type="journal article" date="2023" name="Nat. Microbiol.">
        <title>Babesia duncani multi-omics identifies virulence factors and drug targets.</title>
        <authorList>
            <person name="Singh P."/>
            <person name="Lonardi S."/>
            <person name="Liang Q."/>
            <person name="Vydyam P."/>
            <person name="Khabirova E."/>
            <person name="Fang T."/>
            <person name="Gihaz S."/>
            <person name="Thekkiniath J."/>
            <person name="Munshi M."/>
            <person name="Abel S."/>
            <person name="Ciampossin L."/>
            <person name="Batugedara G."/>
            <person name="Gupta M."/>
            <person name="Lu X.M."/>
            <person name="Lenz T."/>
            <person name="Chakravarty S."/>
            <person name="Cornillot E."/>
            <person name="Hu Y."/>
            <person name="Ma W."/>
            <person name="Gonzalez L.M."/>
            <person name="Sanchez S."/>
            <person name="Estrada K."/>
            <person name="Sanchez-Flores A."/>
            <person name="Montero E."/>
            <person name="Harb O.S."/>
            <person name="Le Roch K.G."/>
            <person name="Mamoun C.B."/>
        </authorList>
    </citation>
    <scope>NUCLEOTIDE SEQUENCE</scope>
    <source>
        <strain evidence="8">WA1</strain>
    </source>
</reference>
<protein>
    <submittedName>
        <fullName evidence="8">Bifunctional Pleckstrin homology domain/PH-like domain superfamily/Oxysterol-binding protein/Oxysterol-binding protein superfamily</fullName>
    </submittedName>
</protein>
<keyword evidence="4" id="KW-0445">Lipid transport</keyword>